<reference evidence="1" key="2">
    <citation type="submission" date="2022-10" db="EMBL/GenBank/DDBJ databases">
        <authorList>
            <consortium name="ENA_rothamsted_submissions"/>
            <consortium name="culmorum"/>
            <person name="King R."/>
        </authorList>
    </citation>
    <scope>NUCLEOTIDE SEQUENCE</scope>
</reference>
<accession>A0A9N9WP80</accession>
<dbReference type="Proteomes" id="UP001153620">
    <property type="component" value="Chromosome 1"/>
</dbReference>
<sequence>MNQHEEVEDDRTSKIFMDLFFIHFNVFHPNHRVSQSLVPSK</sequence>
<dbReference type="AlphaFoldDB" id="A0A9N9WP80"/>
<keyword evidence="2" id="KW-1185">Reference proteome</keyword>
<name>A0A9N9WP80_9DIPT</name>
<protein>
    <submittedName>
        <fullName evidence="1">Uncharacterized protein</fullName>
    </submittedName>
</protein>
<gene>
    <name evidence="1" type="ORF">CHIRRI_LOCUS3381</name>
</gene>
<organism evidence="1 2">
    <name type="scientific">Chironomus riparius</name>
    <dbReference type="NCBI Taxonomy" id="315576"/>
    <lineage>
        <taxon>Eukaryota</taxon>
        <taxon>Metazoa</taxon>
        <taxon>Ecdysozoa</taxon>
        <taxon>Arthropoda</taxon>
        <taxon>Hexapoda</taxon>
        <taxon>Insecta</taxon>
        <taxon>Pterygota</taxon>
        <taxon>Neoptera</taxon>
        <taxon>Endopterygota</taxon>
        <taxon>Diptera</taxon>
        <taxon>Nematocera</taxon>
        <taxon>Chironomoidea</taxon>
        <taxon>Chironomidae</taxon>
        <taxon>Chironominae</taxon>
        <taxon>Chironomus</taxon>
    </lineage>
</organism>
<proteinExistence type="predicted"/>
<dbReference type="EMBL" id="OU895877">
    <property type="protein sequence ID" value="CAG9800438.1"/>
    <property type="molecule type" value="Genomic_DNA"/>
</dbReference>
<evidence type="ECO:0000313" key="2">
    <source>
        <dbReference type="Proteomes" id="UP001153620"/>
    </source>
</evidence>
<reference evidence="1" key="1">
    <citation type="submission" date="2022-01" db="EMBL/GenBank/DDBJ databases">
        <authorList>
            <person name="King R."/>
        </authorList>
    </citation>
    <scope>NUCLEOTIDE SEQUENCE</scope>
</reference>
<evidence type="ECO:0000313" key="1">
    <source>
        <dbReference type="EMBL" id="CAG9800438.1"/>
    </source>
</evidence>